<keyword evidence="3" id="KW-1185">Reference proteome</keyword>
<dbReference type="InterPro" id="IPR051678">
    <property type="entry name" value="AGP_Transferase"/>
</dbReference>
<dbReference type="GeneID" id="85311820"/>
<feature type="domain" description="Aminoglycoside phosphotransferase" evidence="1">
    <location>
        <begin position="5"/>
        <end position="205"/>
    </location>
</feature>
<dbReference type="RefSeq" id="XP_060281047.1">
    <property type="nucleotide sequence ID" value="XM_060428633.1"/>
</dbReference>
<evidence type="ECO:0000259" key="1">
    <source>
        <dbReference type="Pfam" id="PF01636"/>
    </source>
</evidence>
<evidence type="ECO:0000313" key="2">
    <source>
        <dbReference type="EMBL" id="KAK1764834.1"/>
    </source>
</evidence>
<dbReference type="SUPFAM" id="SSF56112">
    <property type="entry name" value="Protein kinase-like (PK-like)"/>
    <property type="match status" value="1"/>
</dbReference>
<sequence>MTKTAARALESQATVMRLIARKTSVPVPAVYAFDTSSNNEISAPYICTSFIPGETVSKVWFDETGPIPLEDRRLRILESTSRAIAQLSHFSFEKIGSPYEEVDGSLTLDPCYDWHENDDGNVCIVGTGPYDSTIGYLQEHRAPENAKSPWGIAAAKIIDVVAPSLPVRGTVDDFVLSIPDFDSQNIMVDQMGNLTGIIDWDLAQTVPRCVGYCRYPSWITRDWDPLMYGWPKMRKSENSPDELDAYRQYYNEKLGEALQWAGDWGFTKKSHVREAVWIATLSGPNRLRICCKLVQAVMGEGIVAQDVLFDLGTNRVMEEDWDDLKQKLAYLVSH</sequence>
<gene>
    <name evidence="2" type="ORF">QBC33DRAFT_546159</name>
</gene>
<dbReference type="InterPro" id="IPR011009">
    <property type="entry name" value="Kinase-like_dom_sf"/>
</dbReference>
<reference evidence="2" key="1">
    <citation type="submission" date="2023-06" db="EMBL/GenBank/DDBJ databases">
        <title>Genome-scale phylogeny and comparative genomics of the fungal order Sordariales.</title>
        <authorList>
            <consortium name="Lawrence Berkeley National Laboratory"/>
            <person name="Hensen N."/>
            <person name="Bonometti L."/>
            <person name="Westerberg I."/>
            <person name="Brannstrom I.O."/>
            <person name="Guillou S."/>
            <person name="Cros-Aarteil S."/>
            <person name="Calhoun S."/>
            <person name="Haridas S."/>
            <person name="Kuo A."/>
            <person name="Mondo S."/>
            <person name="Pangilinan J."/>
            <person name="Riley R."/>
            <person name="Labutti K."/>
            <person name="Andreopoulos B."/>
            <person name="Lipzen A."/>
            <person name="Chen C."/>
            <person name="Yanf M."/>
            <person name="Daum C."/>
            <person name="Ng V."/>
            <person name="Clum A."/>
            <person name="Steindorff A."/>
            <person name="Ohm R."/>
            <person name="Martin F."/>
            <person name="Silar P."/>
            <person name="Natvig D."/>
            <person name="Lalanne C."/>
            <person name="Gautier V."/>
            <person name="Ament-Velasquez S.L."/>
            <person name="Kruys A."/>
            <person name="Hutchinson M.I."/>
            <person name="Powell A.J."/>
            <person name="Barry K."/>
            <person name="Miller A.N."/>
            <person name="Grigoriev I.V."/>
            <person name="Debuchy R."/>
            <person name="Gladieux P."/>
            <person name="Thoren M.H."/>
            <person name="Johannesson H."/>
        </authorList>
    </citation>
    <scope>NUCLEOTIDE SEQUENCE</scope>
    <source>
        <strain evidence="2">8032-3</strain>
    </source>
</reference>
<dbReference type="PANTHER" id="PTHR21310">
    <property type="entry name" value="AMINOGLYCOSIDE PHOSPHOTRANSFERASE-RELATED-RELATED"/>
    <property type="match status" value="1"/>
</dbReference>
<dbReference type="PANTHER" id="PTHR21310:SF51">
    <property type="entry name" value="AMINOGLYCOSIDE PHOSPHOTRANSFERASE DOMAIN-CONTAINING PROTEIN"/>
    <property type="match status" value="1"/>
</dbReference>
<name>A0AAJ0FJU3_9PEZI</name>
<dbReference type="EMBL" id="MU839018">
    <property type="protein sequence ID" value="KAK1764834.1"/>
    <property type="molecule type" value="Genomic_DNA"/>
</dbReference>
<dbReference type="Pfam" id="PF01636">
    <property type="entry name" value="APH"/>
    <property type="match status" value="1"/>
</dbReference>
<dbReference type="AlphaFoldDB" id="A0AAJ0FJU3"/>
<accession>A0AAJ0FJU3</accession>
<organism evidence="2 3">
    <name type="scientific">Phialemonium atrogriseum</name>
    <dbReference type="NCBI Taxonomy" id="1093897"/>
    <lineage>
        <taxon>Eukaryota</taxon>
        <taxon>Fungi</taxon>
        <taxon>Dikarya</taxon>
        <taxon>Ascomycota</taxon>
        <taxon>Pezizomycotina</taxon>
        <taxon>Sordariomycetes</taxon>
        <taxon>Sordariomycetidae</taxon>
        <taxon>Cephalothecales</taxon>
        <taxon>Cephalothecaceae</taxon>
        <taxon>Phialemonium</taxon>
    </lineage>
</organism>
<dbReference type="Proteomes" id="UP001244011">
    <property type="component" value="Unassembled WGS sequence"/>
</dbReference>
<evidence type="ECO:0000313" key="3">
    <source>
        <dbReference type="Proteomes" id="UP001244011"/>
    </source>
</evidence>
<proteinExistence type="predicted"/>
<comment type="caution">
    <text evidence="2">The sequence shown here is derived from an EMBL/GenBank/DDBJ whole genome shotgun (WGS) entry which is preliminary data.</text>
</comment>
<dbReference type="InterPro" id="IPR002575">
    <property type="entry name" value="Aminoglycoside_PTrfase"/>
</dbReference>
<protein>
    <recommendedName>
        <fullName evidence="1">Aminoglycoside phosphotransferase domain-containing protein</fullName>
    </recommendedName>
</protein>